<keyword evidence="4" id="KW-1185">Reference proteome</keyword>
<dbReference type="EC" id="4.99.1.12" evidence="2"/>
<dbReference type="Pfam" id="PF01969">
    <property type="entry name" value="Ni_insertion"/>
    <property type="match status" value="1"/>
</dbReference>
<dbReference type="Gene3D" id="3.10.20.300">
    <property type="entry name" value="mk0293 like domain"/>
    <property type="match status" value="1"/>
</dbReference>
<dbReference type="HAMAP" id="MF_01074">
    <property type="entry name" value="LarC"/>
    <property type="match status" value="1"/>
</dbReference>
<comment type="catalytic activity">
    <reaction evidence="2">
        <text>Ni(II)-pyridinium-3,5-bisthiocarboxylate mononucleotide = pyridinium-3,5-bisthiocarboxylate mononucleotide + Ni(2+)</text>
        <dbReference type="Rhea" id="RHEA:54784"/>
        <dbReference type="ChEBI" id="CHEBI:49786"/>
        <dbReference type="ChEBI" id="CHEBI:137372"/>
        <dbReference type="ChEBI" id="CHEBI:137373"/>
        <dbReference type="EC" id="4.99.1.12"/>
    </reaction>
</comment>
<organism evidence="3 4">
    <name type="scientific">Motilibacter rhizosphaerae</name>
    <dbReference type="NCBI Taxonomy" id="598652"/>
    <lineage>
        <taxon>Bacteria</taxon>
        <taxon>Bacillati</taxon>
        <taxon>Actinomycetota</taxon>
        <taxon>Actinomycetes</taxon>
        <taxon>Motilibacterales</taxon>
        <taxon>Motilibacteraceae</taxon>
        <taxon>Motilibacter</taxon>
    </lineage>
</organism>
<name>A0A4Q7NQ92_9ACTN</name>
<dbReference type="RefSeq" id="WP_130493618.1">
    <property type="nucleotide sequence ID" value="NZ_SGXD01000003.1"/>
</dbReference>
<sequence length="384" mass="39175">MSTLWLDVSVGASGDMLLGALLGAGASLDAVQRAVAALDVEPVRIGVEQVTRAGLVATRAVVDCPPSAHRRTWPDVQLLLASADLDAAVRGAALRTFALLAEAEAAVHGVPVDDVHFHEVGALDSLADVVGVSAAIHDLAPSSVVATPVGVGSGSVRTAHGALPVPVPAVLQIAAQHGLPVESGPGAGEMCTPTGAALLSAYVTAWGGLPAGVVRGTGAGAGGKEVPGVANVVRAVVLDGTSAGTLVQLEANVDDLDPRVWPYVLARLLDAGALDAWLVPIVMKKGRPAHTLAVLCAESHADALQRLVFVETTTLGVRRLLVSRTALERDVTEVSVDGQSVRVKRGWLDGEVVTATPEYADAEAAARATGLPLREVLARALRGQ</sequence>
<accession>A0A4Q7NQ92</accession>
<protein>
    <recommendedName>
        <fullName evidence="2">Pyridinium-3,5-bisthiocarboxylic acid mononucleotide nickel insertion protein</fullName>
        <shortName evidence="2">P2TMN nickel insertion protein</shortName>
        <ecNumber evidence="2">4.99.1.12</ecNumber>
    </recommendedName>
    <alternativeName>
        <fullName evidence="2">Nickel-pincer cofactor biosynthesis protein LarC</fullName>
    </alternativeName>
</protein>
<dbReference type="AlphaFoldDB" id="A0A4Q7NQ92"/>
<evidence type="ECO:0000256" key="2">
    <source>
        <dbReference type="HAMAP-Rule" id="MF_01074"/>
    </source>
</evidence>
<comment type="function">
    <text evidence="2">Involved in the biosynthesis of a nickel-pincer cofactor ((SCS)Ni(II) pincer complex). Binds Ni(2+), and functions in nickel delivery to pyridinium-3,5-bisthiocarboxylic acid mononucleotide (P2TMN), to form the mature cofactor. Is thus probably required for the activation of nickel-pincer cofactor-dependent enzymes.</text>
</comment>
<dbReference type="GO" id="GO:0051604">
    <property type="term" value="P:protein maturation"/>
    <property type="evidence" value="ECO:0007669"/>
    <property type="project" value="UniProtKB-UniRule"/>
</dbReference>
<dbReference type="InterPro" id="IPR002822">
    <property type="entry name" value="Ni_insertion"/>
</dbReference>
<dbReference type="GO" id="GO:0016829">
    <property type="term" value="F:lyase activity"/>
    <property type="evidence" value="ECO:0007669"/>
    <property type="project" value="UniProtKB-UniRule"/>
</dbReference>
<dbReference type="NCBIfam" id="TIGR00299">
    <property type="entry name" value="nickel pincer cofactor biosynthesis protein LarC"/>
    <property type="match status" value="1"/>
</dbReference>
<gene>
    <name evidence="2" type="primary">larC</name>
    <name evidence="3" type="ORF">EV189_2935</name>
</gene>
<dbReference type="PANTHER" id="PTHR36566">
    <property type="entry name" value="NICKEL INSERTION PROTEIN-RELATED"/>
    <property type="match status" value="1"/>
</dbReference>
<dbReference type="PANTHER" id="PTHR36566:SF1">
    <property type="entry name" value="PYRIDINIUM-3,5-BISTHIOCARBOXYLIC ACID MONONUCLEOTIDE NICKEL INSERTION PROTEIN"/>
    <property type="match status" value="1"/>
</dbReference>
<dbReference type="OrthoDB" id="9765625at2"/>
<keyword evidence="2" id="KW-0456">Lyase</keyword>
<evidence type="ECO:0000256" key="1">
    <source>
        <dbReference type="ARBA" id="ARBA00022596"/>
    </source>
</evidence>
<keyword evidence="1 2" id="KW-0533">Nickel</keyword>
<comment type="similarity">
    <text evidence="2">Belongs to the LarC family.</text>
</comment>
<reference evidence="3 4" key="1">
    <citation type="submission" date="2019-02" db="EMBL/GenBank/DDBJ databases">
        <title>Genomic Encyclopedia of Type Strains, Phase IV (KMG-IV): sequencing the most valuable type-strain genomes for metagenomic binning, comparative biology and taxonomic classification.</title>
        <authorList>
            <person name="Goeker M."/>
        </authorList>
    </citation>
    <scope>NUCLEOTIDE SEQUENCE [LARGE SCALE GENOMIC DNA]</scope>
    <source>
        <strain evidence="3 4">DSM 45622</strain>
    </source>
</reference>
<dbReference type="Gene3D" id="3.30.70.1380">
    <property type="entry name" value="Transcriptional regulatory protein pf0864 domain like"/>
    <property type="match status" value="1"/>
</dbReference>
<dbReference type="Proteomes" id="UP000293638">
    <property type="component" value="Unassembled WGS sequence"/>
</dbReference>
<dbReference type="EMBL" id="SGXD01000003">
    <property type="protein sequence ID" value="RZS87504.1"/>
    <property type="molecule type" value="Genomic_DNA"/>
</dbReference>
<evidence type="ECO:0000313" key="3">
    <source>
        <dbReference type="EMBL" id="RZS87504.1"/>
    </source>
</evidence>
<dbReference type="GO" id="GO:0016151">
    <property type="term" value="F:nickel cation binding"/>
    <property type="evidence" value="ECO:0007669"/>
    <property type="project" value="UniProtKB-UniRule"/>
</dbReference>
<proteinExistence type="inferred from homology"/>
<comment type="caution">
    <text evidence="3">The sequence shown here is derived from an EMBL/GenBank/DDBJ whole genome shotgun (WGS) entry which is preliminary data.</text>
</comment>
<evidence type="ECO:0000313" key="4">
    <source>
        <dbReference type="Proteomes" id="UP000293638"/>
    </source>
</evidence>